<name>A0A014P3D8_9HYPO</name>
<dbReference type="AlphaFoldDB" id="A0A014P3D8"/>
<reference evidence="1 2" key="1">
    <citation type="submission" date="2014-02" db="EMBL/GenBank/DDBJ databases">
        <title>The genome sequence of the entomopathogenic fungus Metarhizium robertsii ARSEF 2575.</title>
        <authorList>
            <person name="Giuliano Garisto Donzelli B."/>
            <person name="Roe B.A."/>
            <person name="Macmil S.L."/>
            <person name="Krasnoff S.B."/>
            <person name="Gibson D.M."/>
        </authorList>
    </citation>
    <scope>NUCLEOTIDE SEQUENCE [LARGE SCALE GENOMIC DNA]</scope>
    <source>
        <strain evidence="1 2">ARSEF 2575</strain>
    </source>
</reference>
<evidence type="ECO:0000313" key="2">
    <source>
        <dbReference type="Proteomes" id="UP000030151"/>
    </source>
</evidence>
<gene>
    <name evidence="1" type="ORF">X797_010982</name>
</gene>
<comment type="caution">
    <text evidence="1">The sequence shown here is derived from an EMBL/GenBank/DDBJ whole genome shotgun (WGS) entry which is preliminary data.</text>
</comment>
<accession>A0A014P3D8</accession>
<proteinExistence type="predicted"/>
<dbReference type="EMBL" id="JELW01000060">
    <property type="protein sequence ID" value="EXU95922.1"/>
    <property type="molecule type" value="Genomic_DNA"/>
</dbReference>
<dbReference type="HOGENOM" id="CLU_2004449_0_0_1"/>
<evidence type="ECO:0000313" key="1">
    <source>
        <dbReference type="EMBL" id="EXU95922.1"/>
    </source>
</evidence>
<dbReference type="Proteomes" id="UP000030151">
    <property type="component" value="Unassembled WGS sequence"/>
</dbReference>
<organism evidence="1 2">
    <name type="scientific">Metarhizium robertsii</name>
    <dbReference type="NCBI Taxonomy" id="568076"/>
    <lineage>
        <taxon>Eukaryota</taxon>
        <taxon>Fungi</taxon>
        <taxon>Dikarya</taxon>
        <taxon>Ascomycota</taxon>
        <taxon>Pezizomycotina</taxon>
        <taxon>Sordariomycetes</taxon>
        <taxon>Hypocreomycetidae</taxon>
        <taxon>Hypocreales</taxon>
        <taxon>Clavicipitaceae</taxon>
        <taxon>Metarhizium</taxon>
    </lineage>
</organism>
<sequence length="124" mass="13412">MLGGVAPLRLGPPDGNITVFTLVCHHVPLMSRERRLQLHGMGLAGNEAHNLMHLLLTHFPDGLSLQVIHTRGMDPCGFAAASAELLHWLWSCNLIGVVLVASNYSVSVSPTTVDSTTRVLLIRV</sequence>
<protein>
    <submittedName>
        <fullName evidence="1">Uncharacterized protein</fullName>
    </submittedName>
</protein>